<organism evidence="1 2">
    <name type="scientific">Paraburkholderia unamae</name>
    <dbReference type="NCBI Taxonomy" id="219649"/>
    <lineage>
        <taxon>Bacteria</taxon>
        <taxon>Pseudomonadati</taxon>
        <taxon>Pseudomonadota</taxon>
        <taxon>Betaproteobacteria</taxon>
        <taxon>Burkholderiales</taxon>
        <taxon>Burkholderiaceae</taxon>
        <taxon>Paraburkholderia</taxon>
    </lineage>
</organism>
<sequence length="46" mass="4600">VQLGTPLRAGDVVLTGALGPMVAVKEPGTYTAQIEGLGSVRATFSA</sequence>
<accession>A0ACC6RXS5</accession>
<keyword evidence="2" id="KW-1185">Reference proteome</keyword>
<dbReference type="Proteomes" id="UP001392318">
    <property type="component" value="Unassembled WGS sequence"/>
</dbReference>
<feature type="non-terminal residue" evidence="1">
    <location>
        <position position="1"/>
    </location>
</feature>
<dbReference type="EMBL" id="JAYMRU010000133">
    <property type="protein sequence ID" value="MEM5406427.1"/>
    <property type="molecule type" value="Genomic_DNA"/>
</dbReference>
<gene>
    <name evidence="1" type="ORF">VSR83_41815</name>
</gene>
<evidence type="ECO:0000313" key="1">
    <source>
        <dbReference type="EMBL" id="MEM5406427.1"/>
    </source>
</evidence>
<comment type="caution">
    <text evidence="1">The sequence shown here is derived from an EMBL/GenBank/DDBJ whole genome shotgun (WGS) entry which is preliminary data.</text>
</comment>
<protein>
    <submittedName>
        <fullName evidence="1">2-keto-4-pentenoate hydratase</fullName>
    </submittedName>
</protein>
<proteinExistence type="predicted"/>
<name>A0ACC6RXS5_9BURK</name>
<evidence type="ECO:0000313" key="2">
    <source>
        <dbReference type="Proteomes" id="UP001392318"/>
    </source>
</evidence>
<reference evidence="1" key="1">
    <citation type="submission" date="2024-01" db="EMBL/GenBank/DDBJ databases">
        <title>The diversity of rhizobia nodulating Mimosa spp. in eleven states of Brazil covering several biomes is determined by host plant, location, and edaphic factors.</title>
        <authorList>
            <person name="Rouws L."/>
            <person name="Barauna A."/>
            <person name="Beukes C."/>
            <person name="De Faria S.M."/>
            <person name="Gross E."/>
            <person name="Dos Reis Junior F.B."/>
            <person name="Simon M."/>
            <person name="Maluk M."/>
            <person name="Odee D.W."/>
            <person name="Kenicer G."/>
            <person name="Young J.P.W."/>
            <person name="Reis V.M."/>
            <person name="Zilli J."/>
            <person name="James E.K."/>
        </authorList>
    </citation>
    <scope>NUCLEOTIDE SEQUENCE</scope>
    <source>
        <strain evidence="1">JPY452</strain>
    </source>
</reference>